<evidence type="ECO:0000256" key="9">
    <source>
        <dbReference type="SAM" id="MobiDB-lite"/>
    </source>
</evidence>
<dbReference type="SUPFAM" id="SSF57667">
    <property type="entry name" value="beta-beta-alpha zinc fingers"/>
    <property type="match status" value="2"/>
</dbReference>
<sequence>MNATSNLMIHRVVEKNGFEKSVEFRCGDTKGPFKVTCRQLDYSSTDGSLLITMNNLNGERIRFEMENDEILKRLKPCANPLLANCVVLHTEHTCPKCKIAKFSSVENLKVHTDSYCSNRDESWDFKRNETSSVILVPLAYHDLPQQQAVQLLGPVHSVVPVAIGRSTGLLKSNPLFVQNTQNIQIPNSLNIKLPQLSINIPIVNLDDCAPIAPLDLSKCELASSSASSSPKSKISEFPEKPFSCSCGVSFSNEKTFDAHKNFYCKNSEAANAAAKAETSKKVPEKCSQCDFRPSSTSHLAMHIRTAHQALKTYTCQVCGYRAFSMRGIRTHMRNHSPGDSQRFEAGTRSDEK</sequence>
<comment type="caution">
    <text evidence="11">The sequence shown here is derived from an EMBL/GenBank/DDBJ whole genome shotgun (WGS) entry which is preliminary data.</text>
</comment>
<feature type="domain" description="C2H2-type" evidence="10">
    <location>
        <begin position="313"/>
        <end position="340"/>
    </location>
</feature>
<evidence type="ECO:0000256" key="5">
    <source>
        <dbReference type="ARBA" id="ARBA00022833"/>
    </source>
</evidence>
<evidence type="ECO:0000256" key="2">
    <source>
        <dbReference type="ARBA" id="ARBA00022723"/>
    </source>
</evidence>
<evidence type="ECO:0000256" key="8">
    <source>
        <dbReference type="PROSITE-ProRule" id="PRU00042"/>
    </source>
</evidence>
<evidence type="ECO:0000256" key="6">
    <source>
        <dbReference type="ARBA" id="ARBA00023125"/>
    </source>
</evidence>
<dbReference type="Proteomes" id="UP000494206">
    <property type="component" value="Unassembled WGS sequence"/>
</dbReference>
<dbReference type="PANTHER" id="PTHR24392">
    <property type="entry name" value="ZINC FINGER PROTEIN"/>
    <property type="match status" value="1"/>
</dbReference>
<dbReference type="OrthoDB" id="6077919at2759"/>
<evidence type="ECO:0000313" key="11">
    <source>
        <dbReference type="EMBL" id="CAB3408638.1"/>
    </source>
</evidence>
<proteinExistence type="predicted"/>
<dbReference type="SMART" id="SM00355">
    <property type="entry name" value="ZnF_C2H2"/>
    <property type="match status" value="3"/>
</dbReference>
<dbReference type="Gene3D" id="3.30.160.60">
    <property type="entry name" value="Classic Zinc Finger"/>
    <property type="match status" value="1"/>
</dbReference>
<reference evidence="11 12" key="1">
    <citation type="submission" date="2020-04" db="EMBL/GenBank/DDBJ databases">
        <authorList>
            <person name="Laetsch R D."/>
            <person name="Stevens L."/>
            <person name="Kumar S."/>
            <person name="Blaxter L. M."/>
        </authorList>
    </citation>
    <scope>NUCLEOTIDE SEQUENCE [LARGE SCALE GENOMIC DNA]</scope>
</reference>
<dbReference type="GO" id="GO:0008270">
    <property type="term" value="F:zinc ion binding"/>
    <property type="evidence" value="ECO:0007669"/>
    <property type="project" value="UniProtKB-KW"/>
</dbReference>
<keyword evidence="2" id="KW-0479">Metal-binding</keyword>
<dbReference type="InterPro" id="IPR013087">
    <property type="entry name" value="Znf_C2H2_type"/>
</dbReference>
<evidence type="ECO:0000256" key="4">
    <source>
        <dbReference type="ARBA" id="ARBA00022771"/>
    </source>
</evidence>
<gene>
    <name evidence="11" type="ORF">CBOVIS_LOCUS10394</name>
</gene>
<comment type="subcellular location">
    <subcellularLocation>
        <location evidence="1">Nucleus</location>
    </subcellularLocation>
</comment>
<dbReference type="AlphaFoldDB" id="A0A8S1F3Z5"/>
<dbReference type="GO" id="GO:0005634">
    <property type="term" value="C:nucleus"/>
    <property type="evidence" value="ECO:0007669"/>
    <property type="project" value="UniProtKB-SubCell"/>
</dbReference>
<keyword evidence="7" id="KW-0539">Nucleus</keyword>
<keyword evidence="3" id="KW-0677">Repeat</keyword>
<keyword evidence="12" id="KW-1185">Reference proteome</keyword>
<organism evidence="11 12">
    <name type="scientific">Caenorhabditis bovis</name>
    <dbReference type="NCBI Taxonomy" id="2654633"/>
    <lineage>
        <taxon>Eukaryota</taxon>
        <taxon>Metazoa</taxon>
        <taxon>Ecdysozoa</taxon>
        <taxon>Nematoda</taxon>
        <taxon>Chromadorea</taxon>
        <taxon>Rhabditida</taxon>
        <taxon>Rhabditina</taxon>
        <taxon>Rhabditomorpha</taxon>
        <taxon>Rhabditoidea</taxon>
        <taxon>Rhabditidae</taxon>
        <taxon>Peloderinae</taxon>
        <taxon>Caenorhabditis</taxon>
    </lineage>
</organism>
<keyword evidence="4 8" id="KW-0863">Zinc-finger</keyword>
<accession>A0A8S1F3Z5</accession>
<evidence type="ECO:0000256" key="7">
    <source>
        <dbReference type="ARBA" id="ARBA00023242"/>
    </source>
</evidence>
<evidence type="ECO:0000259" key="10">
    <source>
        <dbReference type="PROSITE" id="PS50157"/>
    </source>
</evidence>
<evidence type="ECO:0000256" key="3">
    <source>
        <dbReference type="ARBA" id="ARBA00022737"/>
    </source>
</evidence>
<dbReference type="PROSITE" id="PS50157">
    <property type="entry name" value="ZINC_FINGER_C2H2_2"/>
    <property type="match status" value="1"/>
</dbReference>
<dbReference type="InterPro" id="IPR036236">
    <property type="entry name" value="Znf_C2H2_sf"/>
</dbReference>
<keyword evidence="6" id="KW-0238">DNA-binding</keyword>
<feature type="compositionally biased region" description="Basic and acidic residues" evidence="9">
    <location>
        <begin position="341"/>
        <end position="352"/>
    </location>
</feature>
<dbReference type="PANTHER" id="PTHR24392:SF31">
    <property type="entry name" value="C2H2-TYPE DOMAIN-CONTAINING PROTEIN"/>
    <property type="match status" value="1"/>
</dbReference>
<dbReference type="EMBL" id="CADEPM010000007">
    <property type="protein sequence ID" value="CAB3408638.1"/>
    <property type="molecule type" value="Genomic_DNA"/>
</dbReference>
<protein>
    <recommendedName>
        <fullName evidence="10">C2H2-type domain-containing protein</fullName>
    </recommendedName>
</protein>
<dbReference type="GO" id="GO:0003677">
    <property type="term" value="F:DNA binding"/>
    <property type="evidence" value="ECO:0007669"/>
    <property type="project" value="UniProtKB-KW"/>
</dbReference>
<evidence type="ECO:0000313" key="12">
    <source>
        <dbReference type="Proteomes" id="UP000494206"/>
    </source>
</evidence>
<name>A0A8S1F3Z5_9PELO</name>
<feature type="region of interest" description="Disordered" evidence="9">
    <location>
        <begin position="331"/>
        <end position="352"/>
    </location>
</feature>
<dbReference type="FunFam" id="3.30.160.60:FF:004128">
    <property type="match status" value="1"/>
</dbReference>
<evidence type="ECO:0000256" key="1">
    <source>
        <dbReference type="ARBA" id="ARBA00004123"/>
    </source>
</evidence>
<keyword evidence="5" id="KW-0862">Zinc</keyword>